<feature type="transmembrane region" description="Helical" evidence="1">
    <location>
        <begin position="79"/>
        <end position="104"/>
    </location>
</feature>
<comment type="caution">
    <text evidence="2">The sequence shown here is derived from an EMBL/GenBank/DDBJ whole genome shotgun (WGS) entry which is preliminary data.</text>
</comment>
<dbReference type="RefSeq" id="WP_344377823.1">
    <property type="nucleotide sequence ID" value="NZ_BAAAPW010000007.1"/>
</dbReference>
<dbReference type="InterPro" id="IPR021517">
    <property type="entry name" value="DUF3180"/>
</dbReference>
<accession>A0ABP5GKK5</accession>
<reference evidence="3" key="1">
    <citation type="journal article" date="2019" name="Int. J. Syst. Evol. Microbiol.">
        <title>The Global Catalogue of Microorganisms (GCM) 10K type strain sequencing project: providing services to taxonomists for standard genome sequencing and annotation.</title>
        <authorList>
            <consortium name="The Broad Institute Genomics Platform"/>
            <consortium name="The Broad Institute Genome Sequencing Center for Infectious Disease"/>
            <person name="Wu L."/>
            <person name="Ma J."/>
        </authorList>
    </citation>
    <scope>NUCLEOTIDE SEQUENCE [LARGE SCALE GENOMIC DNA]</scope>
    <source>
        <strain evidence="3">JCM 15672</strain>
    </source>
</reference>
<keyword evidence="1" id="KW-0472">Membrane</keyword>
<keyword evidence="3" id="KW-1185">Reference proteome</keyword>
<keyword evidence="1" id="KW-0812">Transmembrane</keyword>
<sequence length="155" mass="15845">MNRTHVSTLIAFAVIGLALGYLGELALVAAGAAALVPPLSLPVTLTGLGVIVVLFAWPIRQAVRGDRRRRIDPFRAARIAVLAKASSLTGALVLGAGGGIVLFLLTRSVLPPLGTIWMAIATAVGAALLLAGGLVAEHFCTLPPDDPEEEGSAHA</sequence>
<protein>
    <recommendedName>
        <fullName evidence="4">DUF3180 domain-containing protein</fullName>
    </recommendedName>
</protein>
<proteinExistence type="predicted"/>
<feature type="transmembrane region" description="Helical" evidence="1">
    <location>
        <begin position="116"/>
        <end position="136"/>
    </location>
</feature>
<evidence type="ECO:0008006" key="4">
    <source>
        <dbReference type="Google" id="ProtNLM"/>
    </source>
</evidence>
<dbReference type="EMBL" id="BAAAPW010000007">
    <property type="protein sequence ID" value="GAA2044554.1"/>
    <property type="molecule type" value="Genomic_DNA"/>
</dbReference>
<keyword evidence="1" id="KW-1133">Transmembrane helix</keyword>
<name>A0ABP5GKK5_9MICO</name>
<evidence type="ECO:0000313" key="3">
    <source>
        <dbReference type="Proteomes" id="UP001501196"/>
    </source>
</evidence>
<feature type="transmembrane region" description="Helical" evidence="1">
    <location>
        <begin position="39"/>
        <end position="59"/>
    </location>
</feature>
<dbReference type="Pfam" id="PF11377">
    <property type="entry name" value="DUF3180"/>
    <property type="match status" value="1"/>
</dbReference>
<gene>
    <name evidence="2" type="ORF">GCM10009819_34460</name>
</gene>
<feature type="transmembrane region" description="Helical" evidence="1">
    <location>
        <begin position="9"/>
        <end position="33"/>
    </location>
</feature>
<evidence type="ECO:0000313" key="2">
    <source>
        <dbReference type="EMBL" id="GAA2044554.1"/>
    </source>
</evidence>
<dbReference type="Proteomes" id="UP001501196">
    <property type="component" value="Unassembled WGS sequence"/>
</dbReference>
<evidence type="ECO:0000256" key="1">
    <source>
        <dbReference type="SAM" id="Phobius"/>
    </source>
</evidence>
<organism evidence="2 3">
    <name type="scientific">Agromyces tropicus</name>
    <dbReference type="NCBI Taxonomy" id="555371"/>
    <lineage>
        <taxon>Bacteria</taxon>
        <taxon>Bacillati</taxon>
        <taxon>Actinomycetota</taxon>
        <taxon>Actinomycetes</taxon>
        <taxon>Micrococcales</taxon>
        <taxon>Microbacteriaceae</taxon>
        <taxon>Agromyces</taxon>
    </lineage>
</organism>